<dbReference type="OrthoDB" id="25131at2759"/>
<dbReference type="PROSITE" id="PS50294">
    <property type="entry name" value="WD_REPEATS_REGION"/>
    <property type="match status" value="1"/>
</dbReference>
<feature type="repeat" description="WD" evidence="3">
    <location>
        <begin position="95"/>
        <end position="121"/>
    </location>
</feature>
<organism evidence="5 6">
    <name type="scientific">Rhodocollybia butyracea</name>
    <dbReference type="NCBI Taxonomy" id="206335"/>
    <lineage>
        <taxon>Eukaryota</taxon>
        <taxon>Fungi</taxon>
        <taxon>Dikarya</taxon>
        <taxon>Basidiomycota</taxon>
        <taxon>Agaricomycotina</taxon>
        <taxon>Agaricomycetes</taxon>
        <taxon>Agaricomycetidae</taxon>
        <taxon>Agaricales</taxon>
        <taxon>Marasmiineae</taxon>
        <taxon>Omphalotaceae</taxon>
        <taxon>Rhodocollybia</taxon>
    </lineage>
</organism>
<reference evidence="5" key="1">
    <citation type="submission" date="2020-11" db="EMBL/GenBank/DDBJ databases">
        <authorList>
            <consortium name="DOE Joint Genome Institute"/>
            <person name="Ahrendt S."/>
            <person name="Riley R."/>
            <person name="Andreopoulos W."/>
            <person name="Labutti K."/>
            <person name="Pangilinan J."/>
            <person name="Ruiz-Duenas F.J."/>
            <person name="Barrasa J.M."/>
            <person name="Sanchez-Garcia M."/>
            <person name="Camarero S."/>
            <person name="Miyauchi S."/>
            <person name="Serrano A."/>
            <person name="Linde D."/>
            <person name="Babiker R."/>
            <person name="Drula E."/>
            <person name="Ayuso-Fernandez I."/>
            <person name="Pacheco R."/>
            <person name="Padilla G."/>
            <person name="Ferreira P."/>
            <person name="Barriuso J."/>
            <person name="Kellner H."/>
            <person name="Castanera R."/>
            <person name="Alfaro M."/>
            <person name="Ramirez L."/>
            <person name="Pisabarro A.G."/>
            <person name="Kuo A."/>
            <person name="Tritt A."/>
            <person name="Lipzen A."/>
            <person name="He G."/>
            <person name="Yan M."/>
            <person name="Ng V."/>
            <person name="Cullen D."/>
            <person name="Martin F."/>
            <person name="Rosso M.-N."/>
            <person name="Henrissat B."/>
            <person name="Hibbett D."/>
            <person name="Martinez A.T."/>
            <person name="Grigoriev I.V."/>
        </authorList>
    </citation>
    <scope>NUCLEOTIDE SEQUENCE</scope>
    <source>
        <strain evidence="5">AH 40177</strain>
    </source>
</reference>
<feature type="repeat" description="WD" evidence="3">
    <location>
        <begin position="327"/>
        <end position="358"/>
    </location>
</feature>
<evidence type="ECO:0000313" key="5">
    <source>
        <dbReference type="EMBL" id="KAF9078838.1"/>
    </source>
</evidence>
<dbReference type="AlphaFoldDB" id="A0A9P5QC76"/>
<dbReference type="InterPro" id="IPR015943">
    <property type="entry name" value="WD40/YVTN_repeat-like_dom_sf"/>
</dbReference>
<comment type="caution">
    <text evidence="5">The sequence shown here is derived from an EMBL/GenBank/DDBJ whole genome shotgun (WGS) entry which is preliminary data.</text>
</comment>
<dbReference type="SMART" id="SM00320">
    <property type="entry name" value="WD40"/>
    <property type="match status" value="3"/>
</dbReference>
<dbReference type="PANTHER" id="PTHR22889:SF0">
    <property type="entry name" value="WD REPEAT-CONTAINING PROTEIN 89"/>
    <property type="match status" value="1"/>
</dbReference>
<dbReference type="PROSITE" id="PS50082">
    <property type="entry name" value="WD_REPEATS_2"/>
    <property type="match status" value="2"/>
</dbReference>
<keyword evidence="1 3" id="KW-0853">WD repeat</keyword>
<keyword evidence="6" id="KW-1185">Reference proteome</keyword>
<proteinExistence type="predicted"/>
<evidence type="ECO:0000313" key="6">
    <source>
        <dbReference type="Proteomes" id="UP000772434"/>
    </source>
</evidence>
<accession>A0A9P5QC76</accession>
<evidence type="ECO:0000256" key="4">
    <source>
        <dbReference type="SAM" id="MobiDB-lite"/>
    </source>
</evidence>
<protein>
    <submittedName>
        <fullName evidence="5">WD40-repeat-containing domain protein</fullName>
    </submittedName>
</protein>
<evidence type="ECO:0000256" key="3">
    <source>
        <dbReference type="PROSITE-ProRule" id="PRU00221"/>
    </source>
</evidence>
<feature type="region of interest" description="Disordered" evidence="4">
    <location>
        <begin position="369"/>
        <end position="424"/>
    </location>
</feature>
<dbReference type="InterPro" id="IPR001680">
    <property type="entry name" value="WD40_rpt"/>
</dbReference>
<dbReference type="InterPro" id="IPR039328">
    <property type="entry name" value="WDR89"/>
</dbReference>
<dbReference type="EMBL" id="JADNRY010000001">
    <property type="protein sequence ID" value="KAF9078838.1"/>
    <property type="molecule type" value="Genomic_DNA"/>
</dbReference>
<dbReference type="InterPro" id="IPR036322">
    <property type="entry name" value="WD40_repeat_dom_sf"/>
</dbReference>
<evidence type="ECO:0000256" key="1">
    <source>
        <dbReference type="ARBA" id="ARBA00022574"/>
    </source>
</evidence>
<dbReference type="Gene3D" id="2.130.10.10">
    <property type="entry name" value="YVTN repeat-like/Quinoprotein amine dehydrogenase"/>
    <property type="match status" value="2"/>
</dbReference>
<dbReference type="SUPFAM" id="SSF50978">
    <property type="entry name" value="WD40 repeat-like"/>
    <property type="match status" value="1"/>
</dbReference>
<gene>
    <name evidence="5" type="ORF">BDP27DRAFT_1310261</name>
</gene>
<sequence>MQTLFSSPHLNATSSSLRQTTISGNADESYVLSLAALNEKYAAMSSGSTSTSANKSDTCPIHIYSKNTLQRMQTFPGHEVASTSMRSISVIAGLNGPILMSSGKDGSVRVWDERSGSHGIKMTNLGKSQPLLAFDVSPDGYSVAAGTELQGDDALVLFWDPRQPAAPLRSHSCTHSDDITVVQFAPGRPGMLLTASSDGLISLSNAEEPDEDEAVVTVGNWGCSISQAGWMQDGSQIWAASDMETFSTWSEELDLLQSHDIRAPCLHSGPRTWVTDYLITASSSNVTEPGRLGVFVGSNEGDIALLSNSDLSTSRGTGDWYIHNLWTAGHQGVVRSVLWDEQEQVLVTGGEDGLINVWPGLSPPMDYSGLGGRGVVHESDSMDVDSEPAEISSRKRFREMDVEWEGDDNGLTSKESKNGKRSKR</sequence>
<evidence type="ECO:0000256" key="2">
    <source>
        <dbReference type="ARBA" id="ARBA00022737"/>
    </source>
</evidence>
<keyword evidence="2" id="KW-0677">Repeat</keyword>
<dbReference type="Pfam" id="PF00400">
    <property type="entry name" value="WD40"/>
    <property type="match status" value="2"/>
</dbReference>
<name>A0A9P5QC76_9AGAR</name>
<dbReference type="Proteomes" id="UP000772434">
    <property type="component" value="Unassembled WGS sequence"/>
</dbReference>
<dbReference type="PANTHER" id="PTHR22889">
    <property type="entry name" value="WD REPEAT-CONTAINING PROTEIN 89"/>
    <property type="match status" value="1"/>
</dbReference>